<dbReference type="SUPFAM" id="SSF56601">
    <property type="entry name" value="beta-lactamase/transpeptidase-like"/>
    <property type="match status" value="1"/>
</dbReference>
<evidence type="ECO:0000256" key="1">
    <source>
        <dbReference type="SAM" id="MobiDB-lite"/>
    </source>
</evidence>
<dbReference type="RefSeq" id="WP_285970977.1">
    <property type="nucleotide sequence ID" value="NZ_CP127294.1"/>
</dbReference>
<reference evidence="2 3" key="1">
    <citation type="submission" date="2023-06" db="EMBL/GenBank/DDBJ databases">
        <authorList>
            <person name="Oyuntsetseg B."/>
            <person name="Kim S.B."/>
        </authorList>
    </citation>
    <scope>NUCLEOTIDE SEQUENCE [LARGE SCALE GENOMIC DNA]</scope>
    <source>
        <strain evidence="2 3">2-15</strain>
    </source>
</reference>
<dbReference type="Proteomes" id="UP001236014">
    <property type="component" value="Chromosome"/>
</dbReference>
<dbReference type="Gene3D" id="3.40.710.10">
    <property type="entry name" value="DD-peptidase/beta-lactamase superfamily"/>
    <property type="match status" value="1"/>
</dbReference>
<evidence type="ECO:0000313" key="2">
    <source>
        <dbReference type="EMBL" id="WIX80346.1"/>
    </source>
</evidence>
<gene>
    <name evidence="2" type="ORF">QRX50_06075</name>
</gene>
<dbReference type="InterPro" id="IPR012338">
    <property type="entry name" value="Beta-lactam/transpept-like"/>
</dbReference>
<keyword evidence="3" id="KW-1185">Reference proteome</keyword>
<dbReference type="AlphaFoldDB" id="A0A9Y2IJW1"/>
<dbReference type="KEGG" id="acab:QRX50_06075"/>
<evidence type="ECO:0000313" key="3">
    <source>
        <dbReference type="Proteomes" id="UP001236014"/>
    </source>
</evidence>
<dbReference type="InterPro" id="IPR000871">
    <property type="entry name" value="Beta-lactam_class-A"/>
</dbReference>
<dbReference type="PANTHER" id="PTHR35333:SF3">
    <property type="entry name" value="BETA-LACTAMASE-TYPE TRANSPEPTIDASE FOLD CONTAINING PROTEIN"/>
    <property type="match status" value="1"/>
</dbReference>
<dbReference type="GO" id="GO:0030655">
    <property type="term" value="P:beta-lactam antibiotic catabolic process"/>
    <property type="evidence" value="ECO:0007669"/>
    <property type="project" value="InterPro"/>
</dbReference>
<organism evidence="2 3">
    <name type="scientific">Amycolatopsis carbonis</name>
    <dbReference type="NCBI Taxonomy" id="715471"/>
    <lineage>
        <taxon>Bacteria</taxon>
        <taxon>Bacillati</taxon>
        <taxon>Actinomycetota</taxon>
        <taxon>Actinomycetes</taxon>
        <taxon>Pseudonocardiales</taxon>
        <taxon>Pseudonocardiaceae</taxon>
        <taxon>Amycolatopsis</taxon>
    </lineage>
</organism>
<dbReference type="GO" id="GO:0046677">
    <property type="term" value="P:response to antibiotic"/>
    <property type="evidence" value="ECO:0007669"/>
    <property type="project" value="InterPro"/>
</dbReference>
<name>A0A9Y2IJW1_9PSEU</name>
<feature type="region of interest" description="Disordered" evidence="1">
    <location>
        <begin position="40"/>
        <end position="88"/>
    </location>
</feature>
<dbReference type="GO" id="GO:0008800">
    <property type="term" value="F:beta-lactamase activity"/>
    <property type="evidence" value="ECO:0007669"/>
    <property type="project" value="InterPro"/>
</dbReference>
<evidence type="ECO:0008006" key="4">
    <source>
        <dbReference type="Google" id="ProtNLM"/>
    </source>
</evidence>
<feature type="compositionally biased region" description="Low complexity" evidence="1">
    <location>
        <begin position="53"/>
        <end position="67"/>
    </location>
</feature>
<sequence>MRKVNILFLVGLCLGALVALVLVVVQPQRHIVTALGPTPVAAAGTETTGGQEPAPDTSDTPAPTRSSGASAKSHAPAKPGADRGKQLEKLVPDGHVSVVVYDRRTKSTVISLNPDRTYTSASLVKLMIAFRALDHGAAASTVTEMLERSDDHTASALWTQYGWTSIVDDAVSRMGLKNTRPPASAGHWGDTRITAGDITRIYQYLMDEAPERDRTVILNALHHATEYGADGIRQFFGIPDAFGPGNFAVKQGWSCCEPSDSIMLHTTGLVDDDRFLVTVLTQQPAAADYGKASAKITAVIKNLVSLLRS</sequence>
<protein>
    <recommendedName>
        <fullName evidence="4">Serine hydrolase</fullName>
    </recommendedName>
</protein>
<dbReference type="EMBL" id="CP127294">
    <property type="protein sequence ID" value="WIX80346.1"/>
    <property type="molecule type" value="Genomic_DNA"/>
</dbReference>
<accession>A0A9Y2IJW1</accession>
<dbReference type="PANTHER" id="PTHR35333">
    <property type="entry name" value="BETA-LACTAMASE"/>
    <property type="match status" value="1"/>
</dbReference>
<proteinExistence type="predicted"/>